<name>A0ABT9R3X6_9ACTN</name>
<sequence>MNLDPAQRRALAAELLRGLDGEDYAPHARRGLELCNA</sequence>
<evidence type="ECO:0000313" key="2">
    <source>
        <dbReference type="Proteomes" id="UP001230426"/>
    </source>
</evidence>
<protein>
    <submittedName>
        <fullName evidence="1">Uncharacterized protein</fullName>
    </submittedName>
</protein>
<gene>
    <name evidence="1" type="ORF">J2S55_003204</name>
</gene>
<proteinExistence type="predicted"/>
<organism evidence="1 2">
    <name type="scientific">Streptosporangium brasiliense</name>
    <dbReference type="NCBI Taxonomy" id="47480"/>
    <lineage>
        <taxon>Bacteria</taxon>
        <taxon>Bacillati</taxon>
        <taxon>Actinomycetota</taxon>
        <taxon>Actinomycetes</taxon>
        <taxon>Streptosporangiales</taxon>
        <taxon>Streptosporangiaceae</taxon>
        <taxon>Streptosporangium</taxon>
    </lineage>
</organism>
<reference evidence="1 2" key="1">
    <citation type="submission" date="2023-07" db="EMBL/GenBank/DDBJ databases">
        <title>Sequencing the genomes of 1000 actinobacteria strains.</title>
        <authorList>
            <person name="Klenk H.-P."/>
        </authorList>
    </citation>
    <scope>NUCLEOTIDE SEQUENCE [LARGE SCALE GENOMIC DNA]</scope>
    <source>
        <strain evidence="1 2">DSM 44109</strain>
    </source>
</reference>
<comment type="caution">
    <text evidence="1">The sequence shown here is derived from an EMBL/GenBank/DDBJ whole genome shotgun (WGS) entry which is preliminary data.</text>
</comment>
<evidence type="ECO:0000313" key="1">
    <source>
        <dbReference type="EMBL" id="MDP9863938.1"/>
    </source>
</evidence>
<accession>A0ABT9R3X6</accession>
<dbReference type="EMBL" id="JAUSRB010000002">
    <property type="protein sequence ID" value="MDP9863938.1"/>
    <property type="molecule type" value="Genomic_DNA"/>
</dbReference>
<dbReference type="Proteomes" id="UP001230426">
    <property type="component" value="Unassembled WGS sequence"/>
</dbReference>
<keyword evidence="2" id="KW-1185">Reference proteome</keyword>